<reference evidence="1" key="1">
    <citation type="submission" date="2020-07" db="EMBL/GenBank/DDBJ databases">
        <title>Huge and variable diversity of episymbiotic CPR bacteria and DPANN archaea in groundwater ecosystems.</title>
        <authorList>
            <person name="He C.Y."/>
            <person name="Keren R."/>
            <person name="Whittaker M."/>
            <person name="Farag I.F."/>
            <person name="Doudna J."/>
            <person name="Cate J.H.D."/>
            <person name="Banfield J.F."/>
        </authorList>
    </citation>
    <scope>NUCLEOTIDE SEQUENCE</scope>
    <source>
        <strain evidence="1">NC_groundwater_17_Pr7_B-0.1um_64_12</strain>
    </source>
</reference>
<name>A0A931PW51_FIMGI</name>
<sequence length="173" mass="19479">MSVYVFEEPDPRSVTWTYYFAFDSGLMFCATNKQFLGEVLSRRSRPSGAEAFPVSLPQWRYISDGAPFWAIRKFTPSSSKGAQLHDDKLVGYSVSLDKELRLLTVVSISGNPRGHQIATDLWGSFLRNERAPKPLEMTKVDEQTTKIVLDARARNGQVAVFILFGVFGHPIFV</sequence>
<proteinExistence type="predicted"/>
<dbReference type="AlphaFoldDB" id="A0A931PW51"/>
<accession>A0A931PW51</accession>
<organism evidence="1 2">
    <name type="scientific">Fimbriimonas ginsengisoli</name>
    <dbReference type="NCBI Taxonomy" id="1005039"/>
    <lineage>
        <taxon>Bacteria</taxon>
        <taxon>Bacillati</taxon>
        <taxon>Armatimonadota</taxon>
        <taxon>Fimbriimonadia</taxon>
        <taxon>Fimbriimonadales</taxon>
        <taxon>Fimbriimonadaceae</taxon>
        <taxon>Fimbriimonas</taxon>
    </lineage>
</organism>
<protein>
    <submittedName>
        <fullName evidence="1">Uncharacterized protein</fullName>
    </submittedName>
</protein>
<dbReference type="EMBL" id="JACOSL010000045">
    <property type="protein sequence ID" value="MBI1756945.1"/>
    <property type="molecule type" value="Genomic_DNA"/>
</dbReference>
<evidence type="ECO:0000313" key="1">
    <source>
        <dbReference type="EMBL" id="MBI1756945.1"/>
    </source>
</evidence>
<dbReference type="Proteomes" id="UP000727962">
    <property type="component" value="Unassembled WGS sequence"/>
</dbReference>
<comment type="caution">
    <text evidence="1">The sequence shown here is derived from an EMBL/GenBank/DDBJ whole genome shotgun (WGS) entry which is preliminary data.</text>
</comment>
<evidence type="ECO:0000313" key="2">
    <source>
        <dbReference type="Proteomes" id="UP000727962"/>
    </source>
</evidence>
<gene>
    <name evidence="1" type="ORF">HYR64_07555</name>
</gene>